<dbReference type="InterPro" id="IPR016040">
    <property type="entry name" value="NAD(P)-bd_dom"/>
</dbReference>
<dbReference type="InterPro" id="IPR036291">
    <property type="entry name" value="NAD(P)-bd_dom_sf"/>
</dbReference>
<reference evidence="2" key="1">
    <citation type="submission" date="2021-12" db="EMBL/GenBank/DDBJ databases">
        <title>Novel species in genus Dyadobacter.</title>
        <authorList>
            <person name="Ma C."/>
        </authorList>
    </citation>
    <scope>NUCLEOTIDE SEQUENCE</scope>
    <source>
        <strain evidence="2">LJ419</strain>
    </source>
</reference>
<name>A0A9X1THQ2_9BACT</name>
<dbReference type="EMBL" id="JAJTTC010000008">
    <property type="protein sequence ID" value="MCF0064719.1"/>
    <property type="molecule type" value="Genomic_DNA"/>
</dbReference>
<comment type="caution">
    <text evidence="2">The sequence shown here is derived from an EMBL/GenBank/DDBJ whole genome shotgun (WGS) entry which is preliminary data.</text>
</comment>
<organism evidence="2 3">
    <name type="scientific">Dyadobacter chenwenxiniae</name>
    <dbReference type="NCBI Taxonomy" id="2906456"/>
    <lineage>
        <taxon>Bacteria</taxon>
        <taxon>Pseudomonadati</taxon>
        <taxon>Bacteroidota</taxon>
        <taxon>Cytophagia</taxon>
        <taxon>Cytophagales</taxon>
        <taxon>Spirosomataceae</taxon>
        <taxon>Dyadobacter</taxon>
    </lineage>
</organism>
<dbReference type="SUPFAM" id="SSF51735">
    <property type="entry name" value="NAD(P)-binding Rossmann-fold domains"/>
    <property type="match status" value="1"/>
</dbReference>
<dbReference type="Gene3D" id="3.40.50.720">
    <property type="entry name" value="NAD(P)-binding Rossmann-like Domain"/>
    <property type="match status" value="1"/>
</dbReference>
<evidence type="ECO:0000313" key="3">
    <source>
        <dbReference type="Proteomes" id="UP001139000"/>
    </source>
</evidence>
<sequence length="286" mass="31154">MILITGATGHFGRLTINHLLTKGTHPGEITALARNAEKASDLKELGVKIVVADFDDIDAMKNALIGVDKLLLVSAVDLSKRYLQHENVIGAAIAAKVKHIIYTSGARKSDDPNSFLYDFMEAHIKTEQLLYKSGLDYTILRNGLYMELIPAFIGDVISSKTIYLPAQTGEVAVALRSEMAEAAASVLLSSGHEKKTYNLVNTKAYNYSDVAGIISDITNEPIQYVSPTKQDFLDALLQAGIAIPQEYVNILIGQANGEADLVSQDLVRLLGREPTILKSYLAEQYA</sequence>
<dbReference type="Proteomes" id="UP001139000">
    <property type="component" value="Unassembled WGS sequence"/>
</dbReference>
<proteinExistence type="predicted"/>
<feature type="domain" description="NAD(P)-binding" evidence="1">
    <location>
        <begin position="6"/>
        <end position="143"/>
    </location>
</feature>
<dbReference type="InterPro" id="IPR052718">
    <property type="entry name" value="NmrA-type_oxidoreductase"/>
</dbReference>
<evidence type="ECO:0000313" key="2">
    <source>
        <dbReference type="EMBL" id="MCF0064719.1"/>
    </source>
</evidence>
<accession>A0A9X1THQ2</accession>
<dbReference type="PANTHER" id="PTHR47129:SF1">
    <property type="entry name" value="NMRA-LIKE DOMAIN-CONTAINING PROTEIN"/>
    <property type="match status" value="1"/>
</dbReference>
<dbReference type="RefSeq" id="WP_234657669.1">
    <property type="nucleotide sequence ID" value="NZ_CP094997.1"/>
</dbReference>
<dbReference type="Pfam" id="PF13460">
    <property type="entry name" value="NAD_binding_10"/>
    <property type="match status" value="1"/>
</dbReference>
<evidence type="ECO:0000259" key="1">
    <source>
        <dbReference type="Pfam" id="PF13460"/>
    </source>
</evidence>
<dbReference type="PANTHER" id="PTHR47129">
    <property type="entry name" value="QUINONE OXIDOREDUCTASE 2"/>
    <property type="match status" value="1"/>
</dbReference>
<dbReference type="AlphaFoldDB" id="A0A9X1THQ2"/>
<keyword evidence="3" id="KW-1185">Reference proteome</keyword>
<dbReference type="Gene3D" id="3.90.25.10">
    <property type="entry name" value="UDP-galactose 4-epimerase, domain 1"/>
    <property type="match status" value="1"/>
</dbReference>
<gene>
    <name evidence="2" type="ORF">LXM26_24625</name>
</gene>
<protein>
    <submittedName>
        <fullName evidence="2">SDR family oxidoreductase</fullName>
    </submittedName>
</protein>
<dbReference type="CDD" id="cd05269">
    <property type="entry name" value="TMR_SDR_a"/>
    <property type="match status" value="1"/>
</dbReference>